<dbReference type="InterPro" id="IPR036942">
    <property type="entry name" value="Beta-barrel_TonB_sf"/>
</dbReference>
<organism evidence="18 19">
    <name type="scientific">Mangrovimicrobium sediminis</name>
    <dbReference type="NCBI Taxonomy" id="2562682"/>
    <lineage>
        <taxon>Bacteria</taxon>
        <taxon>Pseudomonadati</taxon>
        <taxon>Pseudomonadota</taxon>
        <taxon>Gammaproteobacteria</taxon>
        <taxon>Cellvibrionales</taxon>
        <taxon>Halieaceae</taxon>
        <taxon>Mangrovimicrobium</taxon>
    </lineage>
</organism>
<dbReference type="Gene3D" id="2.170.130.10">
    <property type="entry name" value="TonB-dependent receptor, plug domain"/>
    <property type="match status" value="1"/>
</dbReference>
<proteinExistence type="inferred from homology"/>
<dbReference type="Pfam" id="PF07715">
    <property type="entry name" value="Plug"/>
    <property type="match status" value="1"/>
</dbReference>
<feature type="chain" id="PRO_5021198774" evidence="15">
    <location>
        <begin position="23"/>
        <end position="785"/>
    </location>
</feature>
<evidence type="ECO:0000256" key="3">
    <source>
        <dbReference type="ARBA" id="ARBA00022452"/>
    </source>
</evidence>
<evidence type="ECO:0000256" key="6">
    <source>
        <dbReference type="ARBA" id="ARBA00022729"/>
    </source>
</evidence>
<sequence length="785" mass="86171">MPVFPRSVLALAVAAAAPQLFAQPIDPDQVEEVIVTSQAVAYANADVSAEMLQRVAPIASPLAAVATLPGVLVDEGDQFGGDDWSTFISIRGFQTNLDEQQIGMTVDGIPNGNSNYGGGAKANRFIDTPNLETVRVSQGTADITSRSNEALGGTLDFITDAPLEEQQMRVMLTVGENDAQKYYVRFDTGRLFDDTTTAWLSLSSSDAKTWIDESGESNREHAALKFITDLDALAITGYFSWDDVHEDNYQRVSLEQFEADPGWDRLTAEWTGIPYIDQVYRRGWSTLRENKLAYLKFDFATGPVDWKLNTYWHDNEGRGDWMPPYVVDLIDDNGGPETELVIGPQGGIDGGSPIGTIYFVDANGVALSPNEGCTSSITFPYGGAGPQYDPGCYDPGAIPVSSYRTTNYWKERYGANADVAWTLELGDNLVNTLGAGLWWEDYDRDETRTWQNIIDATSSYRFDKREYWTQYDRSYEVNTLMYYVQDKLQVGPVSLNLGVKQFIVDLERSDNFSGEKSGKVDSDSDPLYTVGAVVDIPFVDGLSAFAGYAENFAAIKDEVLERESSAVDDIEPETAENIDVGLRYDGERILATLTYYEIDFDNRLTFIAPDNPAGIDYTIGTNGTYLNVGGVESKGIELAGSWQVSDAFRVYASFTDNDSQYLGTGNAALDDSLGIFPGNTVAGSAQRMAALSLDWTHNHYRAGLTTRWVDERELDQANSQQVPDYTVSDLYVGVGGEELGEFLRGVDISFLVNNLFDEEYLGGISGGAAWIGPGRSASLTVTADF</sequence>
<keyword evidence="8" id="KW-0406">Ion transport</keyword>
<keyword evidence="4" id="KW-0410">Iron transport</keyword>
<dbReference type="InterPro" id="IPR012910">
    <property type="entry name" value="Plug_dom"/>
</dbReference>
<keyword evidence="19" id="KW-1185">Reference proteome</keyword>
<evidence type="ECO:0000256" key="7">
    <source>
        <dbReference type="ARBA" id="ARBA00023004"/>
    </source>
</evidence>
<evidence type="ECO:0000256" key="4">
    <source>
        <dbReference type="ARBA" id="ARBA00022496"/>
    </source>
</evidence>
<dbReference type="PROSITE" id="PS01156">
    <property type="entry name" value="TONB_DEPENDENT_REC_2"/>
    <property type="match status" value="1"/>
</dbReference>
<keyword evidence="2 12" id="KW-0813">Transport</keyword>
<dbReference type="RefSeq" id="WP_135446025.1">
    <property type="nucleotide sequence ID" value="NZ_SRLE01000013.1"/>
</dbReference>
<dbReference type="InterPro" id="IPR010917">
    <property type="entry name" value="TonB_rcpt_CS"/>
</dbReference>
<evidence type="ECO:0000256" key="2">
    <source>
        <dbReference type="ARBA" id="ARBA00022448"/>
    </source>
</evidence>
<evidence type="ECO:0000313" key="18">
    <source>
        <dbReference type="EMBL" id="TGD71509.1"/>
    </source>
</evidence>
<keyword evidence="10 12" id="KW-0472">Membrane</keyword>
<dbReference type="PROSITE" id="PS52016">
    <property type="entry name" value="TONB_DEPENDENT_REC_3"/>
    <property type="match status" value="1"/>
</dbReference>
<dbReference type="EMBL" id="SRLE01000013">
    <property type="protein sequence ID" value="TGD71509.1"/>
    <property type="molecule type" value="Genomic_DNA"/>
</dbReference>
<feature type="domain" description="TonB-dependent receptor-like beta-barrel" evidence="16">
    <location>
        <begin position="365"/>
        <end position="755"/>
    </location>
</feature>
<evidence type="ECO:0000313" key="19">
    <source>
        <dbReference type="Proteomes" id="UP000298050"/>
    </source>
</evidence>
<dbReference type="SUPFAM" id="SSF56935">
    <property type="entry name" value="Porins"/>
    <property type="match status" value="1"/>
</dbReference>
<comment type="subcellular location">
    <subcellularLocation>
        <location evidence="1 12">Cell outer membrane</location>
        <topology evidence="1 12">Multi-pass membrane protein</topology>
    </subcellularLocation>
</comment>
<feature type="signal peptide" evidence="15">
    <location>
        <begin position="1"/>
        <end position="22"/>
    </location>
</feature>
<dbReference type="AlphaFoldDB" id="A0A4Z0LW72"/>
<dbReference type="InterPro" id="IPR039426">
    <property type="entry name" value="TonB-dep_rcpt-like"/>
</dbReference>
<comment type="similarity">
    <text evidence="12 14">Belongs to the TonB-dependent receptor family.</text>
</comment>
<feature type="short sequence motif" description="TonB C-terminal box" evidence="13">
    <location>
        <begin position="768"/>
        <end position="785"/>
    </location>
</feature>
<evidence type="ECO:0000259" key="17">
    <source>
        <dbReference type="Pfam" id="PF07715"/>
    </source>
</evidence>
<evidence type="ECO:0000256" key="5">
    <source>
        <dbReference type="ARBA" id="ARBA00022692"/>
    </source>
</evidence>
<evidence type="ECO:0000256" key="15">
    <source>
        <dbReference type="SAM" id="SignalP"/>
    </source>
</evidence>
<keyword evidence="6 15" id="KW-0732">Signal</keyword>
<name>A0A4Z0LW72_9GAMM</name>
<evidence type="ECO:0000256" key="11">
    <source>
        <dbReference type="ARBA" id="ARBA00023237"/>
    </source>
</evidence>
<keyword evidence="11 12" id="KW-0998">Cell outer membrane</keyword>
<evidence type="ECO:0000256" key="8">
    <source>
        <dbReference type="ARBA" id="ARBA00023065"/>
    </source>
</evidence>
<comment type="caution">
    <text evidence="18">The sequence shown here is derived from an EMBL/GenBank/DDBJ whole genome shotgun (WGS) entry which is preliminary data.</text>
</comment>
<dbReference type="GO" id="GO:0009279">
    <property type="term" value="C:cell outer membrane"/>
    <property type="evidence" value="ECO:0007669"/>
    <property type="project" value="UniProtKB-SubCell"/>
</dbReference>
<evidence type="ECO:0000256" key="13">
    <source>
        <dbReference type="PROSITE-ProRule" id="PRU10144"/>
    </source>
</evidence>
<feature type="domain" description="TonB-dependent receptor plug" evidence="17">
    <location>
        <begin position="41"/>
        <end position="150"/>
    </location>
</feature>
<evidence type="ECO:0000256" key="9">
    <source>
        <dbReference type="ARBA" id="ARBA00023077"/>
    </source>
</evidence>
<dbReference type="GO" id="GO:0015344">
    <property type="term" value="F:siderophore uptake transmembrane transporter activity"/>
    <property type="evidence" value="ECO:0007669"/>
    <property type="project" value="TreeGrafter"/>
</dbReference>
<evidence type="ECO:0000259" key="16">
    <source>
        <dbReference type="Pfam" id="PF00593"/>
    </source>
</evidence>
<dbReference type="Gene3D" id="2.40.170.20">
    <property type="entry name" value="TonB-dependent receptor, beta-barrel domain"/>
    <property type="match status" value="1"/>
</dbReference>
<keyword evidence="7" id="KW-0408">Iron</keyword>
<dbReference type="InterPro" id="IPR000531">
    <property type="entry name" value="Beta-barrel_TonB"/>
</dbReference>
<accession>A0A4Z0LW72</accession>
<dbReference type="PANTHER" id="PTHR32552:SF89">
    <property type="entry name" value="CATECHOLATE SIDEROPHORE RECEPTOR FIU"/>
    <property type="match status" value="1"/>
</dbReference>
<keyword evidence="18" id="KW-0675">Receptor</keyword>
<evidence type="ECO:0000256" key="10">
    <source>
        <dbReference type="ARBA" id="ARBA00023136"/>
    </source>
</evidence>
<keyword evidence="5 12" id="KW-0812">Transmembrane</keyword>
<evidence type="ECO:0000256" key="1">
    <source>
        <dbReference type="ARBA" id="ARBA00004571"/>
    </source>
</evidence>
<protein>
    <submittedName>
        <fullName evidence="18">TonB-dependent receptor</fullName>
    </submittedName>
</protein>
<dbReference type="OrthoDB" id="15609at2"/>
<reference evidence="18 19" key="1">
    <citation type="submission" date="2019-04" db="EMBL/GenBank/DDBJ databases">
        <title>Taxonomy of novel Haliea sp. from mangrove soil of West Coast of India.</title>
        <authorList>
            <person name="Verma A."/>
            <person name="Kumar P."/>
            <person name="Krishnamurthi S."/>
        </authorList>
    </citation>
    <scope>NUCLEOTIDE SEQUENCE [LARGE SCALE GENOMIC DNA]</scope>
    <source>
        <strain evidence="18 19">SAOS-164</strain>
    </source>
</reference>
<evidence type="ECO:0000256" key="12">
    <source>
        <dbReference type="PROSITE-ProRule" id="PRU01360"/>
    </source>
</evidence>
<dbReference type="Pfam" id="PF00593">
    <property type="entry name" value="TonB_dep_Rec_b-barrel"/>
    <property type="match status" value="1"/>
</dbReference>
<dbReference type="PANTHER" id="PTHR32552">
    <property type="entry name" value="FERRICHROME IRON RECEPTOR-RELATED"/>
    <property type="match status" value="1"/>
</dbReference>
<keyword evidence="9 14" id="KW-0798">TonB box</keyword>
<gene>
    <name evidence="18" type="ORF">E4634_17805</name>
</gene>
<evidence type="ECO:0000256" key="14">
    <source>
        <dbReference type="RuleBase" id="RU003357"/>
    </source>
</evidence>
<dbReference type="InterPro" id="IPR037066">
    <property type="entry name" value="Plug_dom_sf"/>
</dbReference>
<keyword evidence="3 12" id="KW-1134">Transmembrane beta strand</keyword>
<dbReference type="Proteomes" id="UP000298050">
    <property type="component" value="Unassembled WGS sequence"/>
</dbReference>